<dbReference type="CDD" id="cd13831">
    <property type="entry name" value="HU"/>
    <property type="match status" value="1"/>
</dbReference>
<dbReference type="GO" id="GO:0006351">
    <property type="term" value="P:DNA-templated transcription"/>
    <property type="evidence" value="ECO:0007669"/>
    <property type="project" value="UniProtKB-ARBA"/>
</dbReference>
<dbReference type="SMART" id="SM00411">
    <property type="entry name" value="BHL"/>
    <property type="match status" value="1"/>
</dbReference>
<dbReference type="RefSeq" id="WP_054966998.1">
    <property type="nucleotide sequence ID" value="NZ_FMUN01000001.1"/>
</dbReference>
<sequence length="90" mass="9472">MNKTDLIEKVAKDADLSKAAAGRAVNAVFEGISDSLSKGEEVGIVGFGTFSVSERPARQGRNPQTGKPIQIAATKVPKFKAGKNLKDSVK</sequence>
<dbReference type="AlphaFoldDB" id="A0A0P9C7G6"/>
<dbReference type="FunFam" id="4.10.520.10:FF:000001">
    <property type="entry name" value="DNA-binding protein HU"/>
    <property type="match status" value="1"/>
</dbReference>
<dbReference type="GO" id="GO:1990178">
    <property type="term" value="C:HU-DNA complex"/>
    <property type="evidence" value="ECO:0007669"/>
    <property type="project" value="UniProtKB-ARBA"/>
</dbReference>
<dbReference type="GO" id="GO:0006270">
    <property type="term" value="P:DNA replication initiation"/>
    <property type="evidence" value="ECO:0007669"/>
    <property type="project" value="UniProtKB-ARBA"/>
</dbReference>
<dbReference type="STRING" id="381306.AN478_12825"/>
<dbReference type="OrthoDB" id="9799835at2"/>
<dbReference type="InterPro" id="IPR000119">
    <property type="entry name" value="Hist_DNA-bd"/>
</dbReference>
<dbReference type="PANTHER" id="PTHR33175">
    <property type="entry name" value="DNA-BINDING PROTEIN HU"/>
    <property type="match status" value="1"/>
</dbReference>
<evidence type="ECO:0000256" key="1">
    <source>
        <dbReference type="ARBA" id="ARBA00003819"/>
    </source>
</evidence>
<organism evidence="6 7">
    <name type="scientific">Thiohalorhabdus denitrificans</name>
    <dbReference type="NCBI Taxonomy" id="381306"/>
    <lineage>
        <taxon>Bacteria</taxon>
        <taxon>Pseudomonadati</taxon>
        <taxon>Pseudomonadota</taxon>
        <taxon>Gammaproteobacteria</taxon>
        <taxon>Thiohalorhabdales</taxon>
        <taxon>Thiohalorhabdaceae</taxon>
        <taxon>Thiohalorhabdus</taxon>
    </lineage>
</organism>
<evidence type="ECO:0000256" key="2">
    <source>
        <dbReference type="ARBA" id="ARBA00010529"/>
    </source>
</evidence>
<keyword evidence="7" id="KW-1185">Reference proteome</keyword>
<evidence type="ECO:0000313" key="7">
    <source>
        <dbReference type="Proteomes" id="UP000183104"/>
    </source>
</evidence>
<evidence type="ECO:0000313" key="6">
    <source>
        <dbReference type="EMBL" id="SCX76108.1"/>
    </source>
</evidence>
<comment type="function">
    <text evidence="1">Histone-like DNA-binding protein which is capable of wrapping DNA to stabilize it, and thus to prevent its denaturation under extreme environmental conditions.</text>
</comment>
<dbReference type="SUPFAM" id="SSF47729">
    <property type="entry name" value="IHF-like DNA-binding proteins"/>
    <property type="match status" value="1"/>
</dbReference>
<evidence type="ECO:0000256" key="4">
    <source>
        <dbReference type="ARBA" id="ARBA00023125"/>
    </source>
</evidence>
<evidence type="ECO:0000256" key="3">
    <source>
        <dbReference type="ARBA" id="ARBA00023067"/>
    </source>
</evidence>
<dbReference type="GO" id="GO:0042802">
    <property type="term" value="F:identical protein binding"/>
    <property type="evidence" value="ECO:0007669"/>
    <property type="project" value="UniProtKB-ARBA"/>
</dbReference>
<dbReference type="GO" id="GO:0003677">
    <property type="term" value="F:DNA binding"/>
    <property type="evidence" value="ECO:0007669"/>
    <property type="project" value="UniProtKB-KW"/>
</dbReference>
<dbReference type="Proteomes" id="UP000183104">
    <property type="component" value="Unassembled WGS sequence"/>
</dbReference>
<dbReference type="PRINTS" id="PR01727">
    <property type="entry name" value="DNABINDINGHU"/>
</dbReference>
<dbReference type="GO" id="GO:0030527">
    <property type="term" value="F:structural constituent of chromatin"/>
    <property type="evidence" value="ECO:0007669"/>
    <property type="project" value="InterPro"/>
</dbReference>
<reference evidence="7" key="1">
    <citation type="submission" date="2016-10" db="EMBL/GenBank/DDBJ databases">
        <authorList>
            <person name="Varghese N."/>
        </authorList>
    </citation>
    <scope>NUCLEOTIDE SEQUENCE [LARGE SCALE GENOMIC DNA]</scope>
    <source>
        <strain evidence="7">HL 19</strain>
    </source>
</reference>
<keyword evidence="3" id="KW-0226">DNA condensation</keyword>
<keyword evidence="4 6" id="KW-0238">DNA-binding</keyword>
<dbReference type="Gene3D" id="4.10.520.10">
    <property type="entry name" value="IHF-like DNA-binding proteins"/>
    <property type="match status" value="1"/>
</dbReference>
<protein>
    <submittedName>
        <fullName evidence="6">DNA-binding protein HU-beta</fullName>
    </submittedName>
</protein>
<dbReference type="InterPro" id="IPR010992">
    <property type="entry name" value="IHF-like_DNA-bd_dom_sf"/>
</dbReference>
<gene>
    <name evidence="6" type="ORF">SAMN05661077_0288</name>
</gene>
<comment type="similarity">
    <text evidence="2 5">Belongs to the bacterial histone-like protein family.</text>
</comment>
<evidence type="ECO:0000256" key="5">
    <source>
        <dbReference type="RuleBase" id="RU003939"/>
    </source>
</evidence>
<dbReference type="PROSITE" id="PS00045">
    <property type="entry name" value="HISTONE_LIKE"/>
    <property type="match status" value="1"/>
</dbReference>
<dbReference type="GO" id="GO:0005829">
    <property type="term" value="C:cytosol"/>
    <property type="evidence" value="ECO:0007669"/>
    <property type="project" value="TreeGrafter"/>
</dbReference>
<name>A0A0P9C7G6_9GAMM</name>
<dbReference type="EMBL" id="FMUN01000001">
    <property type="protein sequence ID" value="SCX76108.1"/>
    <property type="molecule type" value="Genomic_DNA"/>
</dbReference>
<dbReference type="InterPro" id="IPR020816">
    <property type="entry name" value="Histone-like_DNA-bd_CS"/>
</dbReference>
<accession>A0A0P9C7G6</accession>
<dbReference type="GO" id="GO:1990103">
    <property type="term" value="C:DnaA-HU complex"/>
    <property type="evidence" value="ECO:0007669"/>
    <property type="project" value="UniProtKB-ARBA"/>
</dbReference>
<dbReference type="Pfam" id="PF00216">
    <property type="entry name" value="Bac_DNA_binding"/>
    <property type="match status" value="1"/>
</dbReference>
<dbReference type="GO" id="GO:0030261">
    <property type="term" value="P:chromosome condensation"/>
    <property type="evidence" value="ECO:0007669"/>
    <property type="project" value="UniProtKB-KW"/>
</dbReference>
<proteinExistence type="inferred from homology"/>
<dbReference type="PANTHER" id="PTHR33175:SF3">
    <property type="entry name" value="DNA-BINDING PROTEIN HU-BETA"/>
    <property type="match status" value="1"/>
</dbReference>